<feature type="compositionally biased region" description="Basic and acidic residues" evidence="1">
    <location>
        <begin position="127"/>
        <end position="141"/>
    </location>
</feature>
<dbReference type="AlphaFoldDB" id="A0A835CFF4"/>
<keyword evidence="3" id="KW-1185">Reference proteome</keyword>
<feature type="region of interest" description="Disordered" evidence="1">
    <location>
        <begin position="65"/>
        <end position="141"/>
    </location>
</feature>
<accession>A0A835CFF4</accession>
<proteinExistence type="predicted"/>
<dbReference type="Proteomes" id="UP000634136">
    <property type="component" value="Unassembled WGS sequence"/>
</dbReference>
<evidence type="ECO:0000313" key="3">
    <source>
        <dbReference type="Proteomes" id="UP000634136"/>
    </source>
</evidence>
<reference evidence="2" key="1">
    <citation type="submission" date="2020-09" db="EMBL/GenBank/DDBJ databases">
        <title>Genome-Enabled Discovery of Anthraquinone Biosynthesis in Senna tora.</title>
        <authorList>
            <person name="Kang S.-H."/>
            <person name="Pandey R.P."/>
            <person name="Lee C.-M."/>
            <person name="Sim J.-S."/>
            <person name="Jeong J.-T."/>
            <person name="Choi B.-S."/>
            <person name="Jung M."/>
            <person name="Ginzburg D."/>
            <person name="Zhao K."/>
            <person name="Won S.Y."/>
            <person name="Oh T.-J."/>
            <person name="Yu Y."/>
            <person name="Kim N.-H."/>
            <person name="Lee O.R."/>
            <person name="Lee T.-H."/>
            <person name="Bashyal P."/>
            <person name="Kim T.-S."/>
            <person name="Lee W.-H."/>
            <person name="Kawkins C."/>
            <person name="Kim C.-K."/>
            <person name="Kim J.S."/>
            <person name="Ahn B.O."/>
            <person name="Rhee S.Y."/>
            <person name="Sohng J.K."/>
        </authorList>
    </citation>
    <scope>NUCLEOTIDE SEQUENCE</scope>
    <source>
        <tissue evidence="2">Leaf</tissue>
    </source>
</reference>
<sequence>MWAFYHHAPVSEQFDLSYLDYDAVAYLIRHPQDMGTLNCKDLCSVIGLGTPCCWPPVDSVSSSEPLRKFPSSLGASPSHGSPTTKIKTARSPPSREGQIPPADAVTSNVNDLVEEVPPSRQPGREPIGVEEHRKKGRRDPPSLEVDDLLVSSLIEGTLSTDHFPGSNFLFMLVNFQAELLLLCIELTQLHGELIVARQIIDELQTVIFEEGFSDLHDSFGIWHRGPRQAK</sequence>
<dbReference type="EMBL" id="JAAIUW010000003">
    <property type="protein sequence ID" value="KAF7839521.1"/>
    <property type="molecule type" value="Genomic_DNA"/>
</dbReference>
<feature type="compositionally biased region" description="Polar residues" evidence="1">
    <location>
        <begin position="73"/>
        <end position="86"/>
    </location>
</feature>
<name>A0A835CFF4_9FABA</name>
<protein>
    <submittedName>
        <fullName evidence="2">Uncharacterized protein</fullName>
    </submittedName>
</protein>
<comment type="caution">
    <text evidence="2">The sequence shown here is derived from an EMBL/GenBank/DDBJ whole genome shotgun (WGS) entry which is preliminary data.</text>
</comment>
<organism evidence="2 3">
    <name type="scientific">Senna tora</name>
    <dbReference type="NCBI Taxonomy" id="362788"/>
    <lineage>
        <taxon>Eukaryota</taxon>
        <taxon>Viridiplantae</taxon>
        <taxon>Streptophyta</taxon>
        <taxon>Embryophyta</taxon>
        <taxon>Tracheophyta</taxon>
        <taxon>Spermatophyta</taxon>
        <taxon>Magnoliopsida</taxon>
        <taxon>eudicotyledons</taxon>
        <taxon>Gunneridae</taxon>
        <taxon>Pentapetalae</taxon>
        <taxon>rosids</taxon>
        <taxon>fabids</taxon>
        <taxon>Fabales</taxon>
        <taxon>Fabaceae</taxon>
        <taxon>Caesalpinioideae</taxon>
        <taxon>Cassia clade</taxon>
        <taxon>Senna</taxon>
    </lineage>
</organism>
<gene>
    <name evidence="2" type="ORF">G2W53_008003</name>
</gene>
<evidence type="ECO:0000256" key="1">
    <source>
        <dbReference type="SAM" id="MobiDB-lite"/>
    </source>
</evidence>
<evidence type="ECO:0000313" key="2">
    <source>
        <dbReference type="EMBL" id="KAF7839521.1"/>
    </source>
</evidence>